<gene>
    <name evidence="2" type="ORF">ACERZ8_02900</name>
</gene>
<protein>
    <recommendedName>
        <fullName evidence="4">Transporter</fullName>
    </recommendedName>
</protein>
<keyword evidence="1" id="KW-0812">Transmembrane</keyword>
<name>A0ABW8UT85_9RHOB</name>
<evidence type="ECO:0000313" key="2">
    <source>
        <dbReference type="EMBL" id="MFL4468867.1"/>
    </source>
</evidence>
<comment type="caution">
    <text evidence="2">The sequence shown here is derived from an EMBL/GenBank/DDBJ whole genome shotgun (WGS) entry which is preliminary data.</text>
</comment>
<keyword evidence="3" id="KW-1185">Reference proteome</keyword>
<feature type="transmembrane region" description="Helical" evidence="1">
    <location>
        <begin position="7"/>
        <end position="29"/>
    </location>
</feature>
<feature type="transmembrane region" description="Helical" evidence="1">
    <location>
        <begin position="92"/>
        <end position="111"/>
    </location>
</feature>
<proteinExistence type="predicted"/>
<feature type="transmembrane region" description="Helical" evidence="1">
    <location>
        <begin position="68"/>
        <end position="86"/>
    </location>
</feature>
<reference evidence="2 3" key="1">
    <citation type="submission" date="2024-08" db="EMBL/GenBank/DDBJ databases">
        <title>Tateyamaria sp. nov., isolated from marine algae.</title>
        <authorList>
            <person name="Choi B.J."/>
            <person name="Kim J.M."/>
            <person name="Lee J.K."/>
            <person name="Choi D.G."/>
            <person name="Bayburt H."/>
            <person name="Baek J.H."/>
            <person name="Han D.M."/>
            <person name="Jeon C.O."/>
        </authorList>
    </citation>
    <scope>NUCLEOTIDE SEQUENCE [LARGE SCALE GENOMIC DNA]</scope>
    <source>
        <strain evidence="2 3">KMU-156</strain>
    </source>
</reference>
<evidence type="ECO:0000313" key="3">
    <source>
        <dbReference type="Proteomes" id="UP001627408"/>
    </source>
</evidence>
<sequence>MTHLLFGFGFTLITALIVIIGDTAIKFAADGGHPIWSALVVLGCVLYGISALFWFFAMRHVTLVQAGVAYSMITLLALAMIGALWFGERLYAREYAGLACALLAMVLLARVA</sequence>
<dbReference type="EMBL" id="JBHDIY010000002">
    <property type="protein sequence ID" value="MFL4468867.1"/>
    <property type="molecule type" value="Genomic_DNA"/>
</dbReference>
<dbReference type="Proteomes" id="UP001627408">
    <property type="component" value="Unassembled WGS sequence"/>
</dbReference>
<feature type="transmembrane region" description="Helical" evidence="1">
    <location>
        <begin position="35"/>
        <end position="56"/>
    </location>
</feature>
<dbReference type="RefSeq" id="WP_407590610.1">
    <property type="nucleotide sequence ID" value="NZ_JBHDIY010000002.1"/>
</dbReference>
<keyword evidence="1" id="KW-0472">Membrane</keyword>
<evidence type="ECO:0000256" key="1">
    <source>
        <dbReference type="SAM" id="Phobius"/>
    </source>
</evidence>
<evidence type="ECO:0008006" key="4">
    <source>
        <dbReference type="Google" id="ProtNLM"/>
    </source>
</evidence>
<dbReference type="InterPro" id="IPR037185">
    <property type="entry name" value="EmrE-like"/>
</dbReference>
<organism evidence="2 3">
    <name type="scientific">Tateyamaria armeniaca</name>
    <dbReference type="NCBI Taxonomy" id="2518930"/>
    <lineage>
        <taxon>Bacteria</taxon>
        <taxon>Pseudomonadati</taxon>
        <taxon>Pseudomonadota</taxon>
        <taxon>Alphaproteobacteria</taxon>
        <taxon>Rhodobacterales</taxon>
        <taxon>Roseobacteraceae</taxon>
        <taxon>Tateyamaria</taxon>
    </lineage>
</organism>
<dbReference type="SUPFAM" id="SSF103481">
    <property type="entry name" value="Multidrug resistance efflux transporter EmrE"/>
    <property type="match status" value="1"/>
</dbReference>
<dbReference type="Gene3D" id="1.10.3730.20">
    <property type="match status" value="1"/>
</dbReference>
<accession>A0ABW8UT85</accession>
<keyword evidence="1" id="KW-1133">Transmembrane helix</keyword>